<sequence>MRQSRVASLAEHAEIDTLFTALEETRPKSNRTVFSSIVSKSMLRCSSHSVRLISLGCSGLVLLCLRIAPTYSNCSHRRRLSWFPSVTSTEDATTGELEYLKVALIHSIQPQWKESG</sequence>
<comment type="caution">
    <text evidence="1">The sequence shown here is derived from an EMBL/GenBank/DDBJ whole genome shotgun (WGS) entry which is preliminary data.</text>
</comment>
<accession>A0ACB6REC4</accession>
<gene>
    <name evidence="1" type="ORF">BDR25DRAFT_348960</name>
</gene>
<name>A0ACB6REC4_9PLEO</name>
<organism evidence="1 2">
    <name type="scientific">Lindgomyces ingoldianus</name>
    <dbReference type="NCBI Taxonomy" id="673940"/>
    <lineage>
        <taxon>Eukaryota</taxon>
        <taxon>Fungi</taxon>
        <taxon>Dikarya</taxon>
        <taxon>Ascomycota</taxon>
        <taxon>Pezizomycotina</taxon>
        <taxon>Dothideomycetes</taxon>
        <taxon>Pleosporomycetidae</taxon>
        <taxon>Pleosporales</taxon>
        <taxon>Lindgomycetaceae</taxon>
        <taxon>Lindgomyces</taxon>
    </lineage>
</organism>
<keyword evidence="2" id="KW-1185">Reference proteome</keyword>
<dbReference type="EMBL" id="MU003493">
    <property type="protein sequence ID" value="KAF2477070.1"/>
    <property type="molecule type" value="Genomic_DNA"/>
</dbReference>
<evidence type="ECO:0000313" key="2">
    <source>
        <dbReference type="Proteomes" id="UP000799755"/>
    </source>
</evidence>
<dbReference type="Proteomes" id="UP000799755">
    <property type="component" value="Unassembled WGS sequence"/>
</dbReference>
<proteinExistence type="predicted"/>
<reference evidence="1" key="1">
    <citation type="journal article" date="2020" name="Stud. Mycol.">
        <title>101 Dothideomycetes genomes: a test case for predicting lifestyles and emergence of pathogens.</title>
        <authorList>
            <person name="Haridas S."/>
            <person name="Albert R."/>
            <person name="Binder M."/>
            <person name="Bloem J."/>
            <person name="Labutti K."/>
            <person name="Salamov A."/>
            <person name="Andreopoulos B."/>
            <person name="Baker S."/>
            <person name="Barry K."/>
            <person name="Bills G."/>
            <person name="Bluhm B."/>
            <person name="Cannon C."/>
            <person name="Castanera R."/>
            <person name="Culley D."/>
            <person name="Daum C."/>
            <person name="Ezra D."/>
            <person name="Gonzalez J."/>
            <person name="Henrissat B."/>
            <person name="Kuo A."/>
            <person name="Liang C."/>
            <person name="Lipzen A."/>
            <person name="Lutzoni F."/>
            <person name="Magnuson J."/>
            <person name="Mondo S."/>
            <person name="Nolan M."/>
            <person name="Ohm R."/>
            <person name="Pangilinan J."/>
            <person name="Park H.-J."/>
            <person name="Ramirez L."/>
            <person name="Alfaro M."/>
            <person name="Sun H."/>
            <person name="Tritt A."/>
            <person name="Yoshinaga Y."/>
            <person name="Zwiers L.-H."/>
            <person name="Turgeon B."/>
            <person name="Goodwin S."/>
            <person name="Spatafora J."/>
            <person name="Crous P."/>
            <person name="Grigoriev I."/>
        </authorList>
    </citation>
    <scope>NUCLEOTIDE SEQUENCE</scope>
    <source>
        <strain evidence="1">ATCC 200398</strain>
    </source>
</reference>
<protein>
    <submittedName>
        <fullName evidence="1">Uncharacterized protein</fullName>
    </submittedName>
</protein>
<evidence type="ECO:0000313" key="1">
    <source>
        <dbReference type="EMBL" id="KAF2477070.1"/>
    </source>
</evidence>